<protein>
    <submittedName>
        <fullName evidence="1">Uncharacterized protein</fullName>
    </submittedName>
</protein>
<name>A0A1J5Q3W9_9ZZZZ</name>
<dbReference type="EMBL" id="MLJW01001412">
    <property type="protein sequence ID" value="OIQ78374.1"/>
    <property type="molecule type" value="Genomic_DNA"/>
</dbReference>
<organism evidence="1">
    <name type="scientific">mine drainage metagenome</name>
    <dbReference type="NCBI Taxonomy" id="410659"/>
    <lineage>
        <taxon>unclassified sequences</taxon>
        <taxon>metagenomes</taxon>
        <taxon>ecological metagenomes</taxon>
    </lineage>
</organism>
<evidence type="ECO:0000313" key="1">
    <source>
        <dbReference type="EMBL" id="OIQ78374.1"/>
    </source>
</evidence>
<proteinExistence type="predicted"/>
<dbReference type="AlphaFoldDB" id="A0A1J5Q3W9"/>
<comment type="caution">
    <text evidence="1">The sequence shown here is derived from an EMBL/GenBank/DDBJ whole genome shotgun (WGS) entry which is preliminary data.</text>
</comment>
<gene>
    <name evidence="1" type="ORF">GALL_399210</name>
</gene>
<accession>A0A1J5Q3W9</accession>
<sequence length="105" mass="11698">MRVVDVPVMRMHCACAASRPGVSLNSLNYNSHPTRSIGRYTLTPLTHKTDCGRFQAALSIRSGRGTTTHDRVYRFIPLFATSRDAARYGLEQGLEYAQRQQPATA</sequence>
<reference evidence="1" key="1">
    <citation type="submission" date="2016-10" db="EMBL/GenBank/DDBJ databases">
        <title>Sequence of Gallionella enrichment culture.</title>
        <authorList>
            <person name="Poehlein A."/>
            <person name="Muehling M."/>
            <person name="Daniel R."/>
        </authorList>
    </citation>
    <scope>NUCLEOTIDE SEQUENCE</scope>
</reference>